<dbReference type="Proteomes" id="UP000321118">
    <property type="component" value="Unassembled WGS sequence"/>
</dbReference>
<dbReference type="AlphaFoldDB" id="A0A510V9G5"/>
<protein>
    <submittedName>
        <fullName evidence="3">Histidine kinase</fullName>
    </submittedName>
</protein>
<gene>
    <name evidence="3" type="ORF">CXY01_40270</name>
</gene>
<name>A0A510V9G5_9CELL</name>
<dbReference type="PANTHER" id="PTHR35526">
    <property type="entry name" value="ANTI-SIGMA-F FACTOR RSBW-RELATED"/>
    <property type="match status" value="1"/>
</dbReference>
<dbReference type="InterPro" id="IPR050267">
    <property type="entry name" value="Anti-sigma-factor_SerPK"/>
</dbReference>
<dbReference type="EMBL" id="BJUB01000017">
    <property type="protein sequence ID" value="GEK23507.1"/>
    <property type="molecule type" value="Genomic_DNA"/>
</dbReference>
<proteinExistence type="predicted"/>
<dbReference type="CDD" id="cd16936">
    <property type="entry name" value="HATPase_RsbW-like"/>
    <property type="match status" value="1"/>
</dbReference>
<keyword evidence="3" id="KW-0418">Kinase</keyword>
<evidence type="ECO:0000313" key="3">
    <source>
        <dbReference type="EMBL" id="GEK23507.1"/>
    </source>
</evidence>
<dbReference type="Pfam" id="PF13581">
    <property type="entry name" value="HATPase_c_2"/>
    <property type="match status" value="1"/>
</dbReference>
<organism evidence="3 4">
    <name type="scientific">Cellulomonas xylanilytica</name>
    <dbReference type="NCBI Taxonomy" id="233583"/>
    <lineage>
        <taxon>Bacteria</taxon>
        <taxon>Bacillati</taxon>
        <taxon>Actinomycetota</taxon>
        <taxon>Actinomycetes</taxon>
        <taxon>Micrococcales</taxon>
        <taxon>Cellulomonadaceae</taxon>
        <taxon>Cellulomonas</taxon>
    </lineage>
</organism>
<dbReference type="InterPro" id="IPR036890">
    <property type="entry name" value="HATPase_C_sf"/>
</dbReference>
<feature type="domain" description="Histidine kinase/HSP90-like ATPase" evidence="2">
    <location>
        <begin position="31"/>
        <end position="144"/>
    </location>
</feature>
<dbReference type="PANTHER" id="PTHR35526:SF3">
    <property type="entry name" value="ANTI-SIGMA-F FACTOR RSBW"/>
    <property type="match status" value="1"/>
</dbReference>
<dbReference type="SUPFAM" id="SSF55874">
    <property type="entry name" value="ATPase domain of HSP90 chaperone/DNA topoisomerase II/histidine kinase"/>
    <property type="match status" value="1"/>
</dbReference>
<dbReference type="InterPro" id="IPR003594">
    <property type="entry name" value="HATPase_dom"/>
</dbReference>
<keyword evidence="4" id="KW-1185">Reference proteome</keyword>
<dbReference type="RefSeq" id="WP_146931513.1">
    <property type="nucleotide sequence ID" value="NZ_BJUB01000017.1"/>
</dbReference>
<evidence type="ECO:0000259" key="2">
    <source>
        <dbReference type="Pfam" id="PF13581"/>
    </source>
</evidence>
<reference evidence="3 4" key="1">
    <citation type="submission" date="2019-07" db="EMBL/GenBank/DDBJ databases">
        <title>Whole genome shotgun sequence of Cellulomonas xylanilytica NBRC 101102.</title>
        <authorList>
            <person name="Hosoyama A."/>
            <person name="Uohara A."/>
            <person name="Ohji S."/>
            <person name="Ichikawa N."/>
        </authorList>
    </citation>
    <scope>NUCLEOTIDE SEQUENCE [LARGE SCALE GENOMIC DNA]</scope>
    <source>
        <strain evidence="3 4">NBRC 101102</strain>
    </source>
</reference>
<dbReference type="OrthoDB" id="3297757at2"/>
<sequence>MIELSTHDDGLATSRPPDHYEPVTEWRLHTVEELASFRADLARSLEQLGFPAGPMGDVPSKLLLIASELATNALRHGRPPTIVQLLRDGESFLLQVTDHDPDVAPVYAGKRVVGAGGLGLHMARVLSVEVGWYATPTDKTVWAIFDAAGGAASPR</sequence>
<dbReference type="GO" id="GO:0004674">
    <property type="term" value="F:protein serine/threonine kinase activity"/>
    <property type="evidence" value="ECO:0007669"/>
    <property type="project" value="UniProtKB-KW"/>
</dbReference>
<comment type="caution">
    <text evidence="3">The sequence shown here is derived from an EMBL/GenBank/DDBJ whole genome shotgun (WGS) entry which is preliminary data.</text>
</comment>
<keyword evidence="1" id="KW-0723">Serine/threonine-protein kinase</keyword>
<evidence type="ECO:0000256" key="1">
    <source>
        <dbReference type="ARBA" id="ARBA00022527"/>
    </source>
</evidence>
<dbReference type="Gene3D" id="3.30.565.10">
    <property type="entry name" value="Histidine kinase-like ATPase, C-terminal domain"/>
    <property type="match status" value="1"/>
</dbReference>
<accession>A0A510V9G5</accession>
<evidence type="ECO:0000313" key="4">
    <source>
        <dbReference type="Proteomes" id="UP000321118"/>
    </source>
</evidence>
<keyword evidence="3" id="KW-0808">Transferase</keyword>